<sequence length="641" mass="70080">MDAHETVPPSNGSSLRSKLWAAVMQSKAIKVKELQESCAFYDCVRKDVRKLRPQLVVDVCGGHGALAMLCVAQGAAEGAVIIDQSAPPSHRHLREAWSPFLPGPITYDERPLQEALPEALKSGKRMFVLACHACQHLAWQIMEMCQSSRTPFAVCPCCPKDHGGTIKAAAKSLGVDFRAAMILAELGRLSSQDWASALRTFDEKVSPHNRVILGWPQAEIKQEGMIQKAEDKLRRAYERSHHAGSADGRAAGLWSGAAPAGDELETKQEAVRELLVPVTGEAIWEQLEIRASPRRHFRARTVIAVGAKGGPSPDDSGGLFRFVPEPAGGFQLQSTIPTETLLPQVAAALPVLAELMSHPVLSPVRCVKLHGTLGTSQLLCCLVYGPDTSELPGAEVLEQLHQGLREQLGDLLQTLVLVASVKGRQRSFPEGQDFVDEVLRISGSRELRYRQPFGQFSNPNPHIAIATAEWMASILGEIEGGSTDLLELYCGCGSHTVALAPSFRRVLAVEINRHLVEAAQHNVALNGLSNVTVLRAPSEDFCRRVLRTRSYELREANGTNKMQLNFRCTVVDPPRAGLDPVTLEAVSGYEHILYISCNPVALKSNLEVLLKTHRLCRMVLLDHFPFSAHVEMAVHLQTMAS</sequence>
<feature type="binding site" evidence="5">
    <location>
        <position position="572"/>
    </location>
    <ligand>
        <name>S-adenosyl-L-methionine</name>
        <dbReference type="ChEBI" id="CHEBI:59789"/>
    </ligand>
</feature>
<dbReference type="InterPro" id="IPR010280">
    <property type="entry name" value="U5_MeTrfase_fam"/>
</dbReference>
<accession>A0ABP0QKE1</accession>
<dbReference type="CDD" id="cd02440">
    <property type="entry name" value="AdoMet_MTases"/>
    <property type="match status" value="1"/>
</dbReference>
<keyword evidence="7" id="KW-1185">Reference proteome</keyword>
<evidence type="ECO:0000256" key="2">
    <source>
        <dbReference type="ARBA" id="ARBA00022679"/>
    </source>
</evidence>
<evidence type="ECO:0000256" key="5">
    <source>
        <dbReference type="PROSITE-ProRule" id="PRU01024"/>
    </source>
</evidence>
<dbReference type="Gene3D" id="3.40.50.150">
    <property type="entry name" value="Vaccinia Virus protein VP39"/>
    <property type="match status" value="1"/>
</dbReference>
<keyword evidence="2 5" id="KW-0808">Transferase</keyword>
<evidence type="ECO:0000256" key="3">
    <source>
        <dbReference type="ARBA" id="ARBA00022691"/>
    </source>
</evidence>
<dbReference type="EMBL" id="CAXAMN010024683">
    <property type="protein sequence ID" value="CAK9088681.1"/>
    <property type="molecule type" value="Genomic_DNA"/>
</dbReference>
<dbReference type="SUPFAM" id="SSF53335">
    <property type="entry name" value="S-adenosyl-L-methionine-dependent methyltransferases"/>
    <property type="match status" value="1"/>
</dbReference>
<keyword evidence="1 5" id="KW-0489">Methyltransferase</keyword>
<evidence type="ECO:0000313" key="7">
    <source>
        <dbReference type="Proteomes" id="UP001642484"/>
    </source>
</evidence>
<comment type="similarity">
    <text evidence="5">Belongs to the class I-like SAM-binding methyltransferase superfamily. RNA M5U methyltransferase family.</text>
</comment>
<dbReference type="PROSITE" id="PS51687">
    <property type="entry name" value="SAM_MT_RNA_M5U"/>
    <property type="match status" value="1"/>
</dbReference>
<evidence type="ECO:0000256" key="4">
    <source>
        <dbReference type="ARBA" id="ARBA00022694"/>
    </source>
</evidence>
<dbReference type="InterPro" id="IPR029063">
    <property type="entry name" value="SAM-dependent_MTases_sf"/>
</dbReference>
<protein>
    <submittedName>
        <fullName evidence="6">Uncharacterized protein</fullName>
    </submittedName>
</protein>
<organism evidence="6 7">
    <name type="scientific">Durusdinium trenchii</name>
    <dbReference type="NCBI Taxonomy" id="1381693"/>
    <lineage>
        <taxon>Eukaryota</taxon>
        <taxon>Sar</taxon>
        <taxon>Alveolata</taxon>
        <taxon>Dinophyceae</taxon>
        <taxon>Suessiales</taxon>
        <taxon>Symbiodiniaceae</taxon>
        <taxon>Durusdinium</taxon>
    </lineage>
</organism>
<dbReference type="Gene3D" id="2.40.50.1070">
    <property type="match status" value="1"/>
</dbReference>
<name>A0ABP0QKE1_9DINO</name>
<keyword evidence="3 5" id="KW-0949">S-adenosyl-L-methionine</keyword>
<gene>
    <name evidence="6" type="ORF">CCMP2556_LOCUS42751</name>
</gene>
<comment type="caution">
    <text evidence="6">The sequence shown here is derived from an EMBL/GenBank/DDBJ whole genome shotgun (WGS) entry which is preliminary data.</text>
</comment>
<dbReference type="PANTHER" id="PTHR47790:SF2">
    <property type="entry name" value="TRNA_TMRNA (URACIL-C(5))-METHYLTRANSFERASE"/>
    <property type="match status" value="1"/>
</dbReference>
<evidence type="ECO:0000313" key="6">
    <source>
        <dbReference type="EMBL" id="CAK9088681.1"/>
    </source>
</evidence>
<evidence type="ECO:0000256" key="1">
    <source>
        <dbReference type="ARBA" id="ARBA00022603"/>
    </source>
</evidence>
<feature type="binding site" evidence="5">
    <location>
        <position position="510"/>
    </location>
    <ligand>
        <name>S-adenosyl-L-methionine</name>
        <dbReference type="ChEBI" id="CHEBI:59789"/>
    </ligand>
</feature>
<dbReference type="Pfam" id="PF05958">
    <property type="entry name" value="tRNA_U5-meth_tr"/>
    <property type="match status" value="1"/>
</dbReference>
<comment type="caution">
    <text evidence="5">Lacks conserved residue(s) required for the propagation of feature annotation.</text>
</comment>
<proteinExistence type="inferred from homology"/>
<dbReference type="Proteomes" id="UP001642484">
    <property type="component" value="Unassembled WGS sequence"/>
</dbReference>
<feature type="binding site" evidence="5">
    <location>
        <position position="489"/>
    </location>
    <ligand>
        <name>S-adenosyl-L-methionine</name>
        <dbReference type="ChEBI" id="CHEBI:59789"/>
    </ligand>
</feature>
<dbReference type="PANTHER" id="PTHR47790">
    <property type="entry name" value="TRNA/TMRNA (URACIL-C(5))-METHYLTRANSFERASE"/>
    <property type="match status" value="1"/>
</dbReference>
<reference evidence="6 7" key="1">
    <citation type="submission" date="2024-02" db="EMBL/GenBank/DDBJ databases">
        <authorList>
            <person name="Chen Y."/>
            <person name="Shah S."/>
            <person name="Dougan E. K."/>
            <person name="Thang M."/>
            <person name="Chan C."/>
        </authorList>
    </citation>
    <scope>NUCLEOTIDE SEQUENCE [LARGE SCALE GENOMIC DNA]</scope>
</reference>
<feature type="active site" description="Nucleophile" evidence="5">
    <location>
        <position position="597"/>
    </location>
</feature>
<keyword evidence="4" id="KW-0819">tRNA processing</keyword>
<dbReference type="InterPro" id="IPR011869">
    <property type="entry name" value="TrmA_MeTrfase"/>
</dbReference>